<evidence type="ECO:0000313" key="1">
    <source>
        <dbReference type="EMBL" id="MCY9597406.1"/>
    </source>
</evidence>
<accession>A0A410X4T3</accession>
<evidence type="ECO:0000313" key="2">
    <source>
        <dbReference type="EMBL" id="QAV21668.1"/>
    </source>
</evidence>
<proteinExistence type="predicted"/>
<dbReference type="AlphaFoldDB" id="A0A410X4T3"/>
<dbReference type="InterPro" id="IPR028964">
    <property type="entry name" value="Imm8"/>
</dbReference>
<keyword evidence="4" id="KW-1185">Reference proteome</keyword>
<dbReference type="Proteomes" id="UP000288943">
    <property type="component" value="Chromosome"/>
</dbReference>
<protein>
    <submittedName>
        <fullName evidence="1">Immunity 8 family protein</fullName>
    </submittedName>
</protein>
<sequence>MVVPVLKATHTFFEPETEDDFCIAVVADIGVLNSDGADQFYFSVISPKAIIKELEDVKVLNGRGYLIVQKFNLDIVRKEINKILEDCIRPTWDEVAKAINRHLNWEYDNIQYETLEEAMARLNKDN</sequence>
<dbReference type="RefSeq" id="WP_042231202.1">
    <property type="nucleotide sequence ID" value="NZ_CP026520.1"/>
</dbReference>
<name>A0A410X4T3_9BACL</name>
<dbReference type="GeneID" id="95374940"/>
<gene>
    <name evidence="1" type="ORF">M5X16_16720</name>
    <name evidence="2" type="ORF">PC41400_08975</name>
</gene>
<dbReference type="Proteomes" id="UP001527202">
    <property type="component" value="Unassembled WGS sequence"/>
</dbReference>
<evidence type="ECO:0000313" key="4">
    <source>
        <dbReference type="Proteomes" id="UP001527202"/>
    </source>
</evidence>
<reference evidence="2 3" key="1">
    <citation type="submission" date="2018-01" db="EMBL/GenBank/DDBJ databases">
        <title>The whole genome sequencing and assembly of Paenibacillus chitinolyticus KCCM 41400 strain.</title>
        <authorList>
            <person name="Kim J.-Y."/>
            <person name="Park M.-K."/>
            <person name="Lee Y.-J."/>
            <person name="Yi H."/>
            <person name="Bahn Y.-S."/>
            <person name="Kim J.F."/>
            <person name="Lee D.-W."/>
        </authorList>
    </citation>
    <scope>NUCLEOTIDE SEQUENCE [LARGE SCALE GENOMIC DNA]</scope>
    <source>
        <strain evidence="2 3">KCCM 41400</strain>
    </source>
</reference>
<reference evidence="1 4" key="2">
    <citation type="submission" date="2022-05" db="EMBL/GenBank/DDBJ databases">
        <title>Genome Sequencing of Bee-Associated Microbes.</title>
        <authorList>
            <person name="Dunlap C."/>
        </authorList>
    </citation>
    <scope>NUCLEOTIDE SEQUENCE [LARGE SCALE GENOMIC DNA]</scope>
    <source>
        <strain evidence="1 4">NRRL B-23120</strain>
    </source>
</reference>
<evidence type="ECO:0000313" key="3">
    <source>
        <dbReference type="Proteomes" id="UP000288943"/>
    </source>
</evidence>
<dbReference type="Pfam" id="PF15586">
    <property type="entry name" value="Imm8"/>
    <property type="match status" value="1"/>
</dbReference>
<dbReference type="EMBL" id="CP026520">
    <property type="protein sequence ID" value="QAV21668.1"/>
    <property type="molecule type" value="Genomic_DNA"/>
</dbReference>
<dbReference type="OrthoDB" id="2923655at2"/>
<dbReference type="EMBL" id="JAMDMJ010000021">
    <property type="protein sequence ID" value="MCY9597406.1"/>
    <property type="molecule type" value="Genomic_DNA"/>
</dbReference>
<dbReference type="KEGG" id="pchi:PC41400_08975"/>
<organism evidence="2 3">
    <name type="scientific">Paenibacillus chitinolyticus</name>
    <dbReference type="NCBI Taxonomy" id="79263"/>
    <lineage>
        <taxon>Bacteria</taxon>
        <taxon>Bacillati</taxon>
        <taxon>Bacillota</taxon>
        <taxon>Bacilli</taxon>
        <taxon>Bacillales</taxon>
        <taxon>Paenibacillaceae</taxon>
        <taxon>Paenibacillus</taxon>
    </lineage>
</organism>